<reference evidence="3" key="1">
    <citation type="journal article" date="2019" name="Sci. Rep.">
        <title>Draft genome of Tanacetum cinerariifolium, the natural source of mosquito coil.</title>
        <authorList>
            <person name="Yamashiro T."/>
            <person name="Shiraishi A."/>
            <person name="Satake H."/>
            <person name="Nakayama K."/>
        </authorList>
    </citation>
    <scope>NUCLEOTIDE SEQUENCE</scope>
</reference>
<feature type="domain" description="Reverse transcriptase Ty1/copia-type" evidence="2">
    <location>
        <begin position="652"/>
        <end position="743"/>
    </location>
</feature>
<gene>
    <name evidence="3" type="ORF">Tci_552767</name>
</gene>
<feature type="compositionally biased region" description="Basic and acidic residues" evidence="1">
    <location>
        <begin position="102"/>
        <end position="115"/>
    </location>
</feature>
<name>A0A699IPE3_TANCI</name>
<organism evidence="3">
    <name type="scientific">Tanacetum cinerariifolium</name>
    <name type="common">Dalmatian daisy</name>
    <name type="synonym">Chrysanthemum cinerariifolium</name>
    <dbReference type="NCBI Taxonomy" id="118510"/>
    <lineage>
        <taxon>Eukaryota</taxon>
        <taxon>Viridiplantae</taxon>
        <taxon>Streptophyta</taxon>
        <taxon>Embryophyta</taxon>
        <taxon>Tracheophyta</taxon>
        <taxon>Spermatophyta</taxon>
        <taxon>Magnoliopsida</taxon>
        <taxon>eudicotyledons</taxon>
        <taxon>Gunneridae</taxon>
        <taxon>Pentapetalae</taxon>
        <taxon>asterids</taxon>
        <taxon>campanulids</taxon>
        <taxon>Asterales</taxon>
        <taxon>Asteraceae</taxon>
        <taxon>Asteroideae</taxon>
        <taxon>Anthemideae</taxon>
        <taxon>Anthemidinae</taxon>
        <taxon>Tanacetum</taxon>
    </lineage>
</organism>
<feature type="non-terminal residue" evidence="3">
    <location>
        <position position="1"/>
    </location>
</feature>
<sequence length="743" mass="85053">QYTRRARIVQSTALLPIADEPVSLIGDDSQGEACPTVSSLEAEQDMANITKTSTLPSDSTPRVTSLATDEYSMQHKLTELTKLIKHLEDQDRGDDAPSGEDATIKGRRLETREEAEVATESVPPATISVPTGSDVIHTASPIFTTATVTTPYTRRKGKEKMQESETPKKKKLQEQMDVQMARIHAEEELQIMIDGLDRNNETVAKYLQEYHQFAADLCIGERIELISDLVKYQDNYAKVLKYQTQQSKPLSKKQQREFYMSVLKSHAEKGKRFKRKGLSLEHDSTKKARTSEEVLEEDLKQMMHLVPVKEVYIEALQHFDREDFNQLWALVKETLNIRQPTSNKEKELWVELKRLYEPDVEDQLWTYTQTLMHHPVEWRLYDSCGVHHILSRDQEIFMLVKREYPLRKGLFPLLVKKVPLLKKRDATAEKIALLMKTGNGVVERRNHTLIEAARIISGPALHEMTPATISSGLVPNPTSLPPFVPPSRTDWDMLFQPLFDELLTPPPNVDNPTSKVIALIAKVVAPKPAPSTDDNHDLDVAHMNNDLFFGLLILEVFFDQSSSTNSIHTVVLPDHQLSENNRKWTKDHPLENRIGQLARPVSTRLQLHEQALFCCYDAFLMFVEPKTYKDALTQSCWIKAMQEELNEFEFLEVWELVPRPDKVIVITLKWIYKVKLDELGGILKNKARLVACDYRKEEGIDFEESFAPVVRLEAIRIFLAFAAHMNMVIYEMDVKTGFLNGNL</sequence>
<evidence type="ECO:0000259" key="2">
    <source>
        <dbReference type="Pfam" id="PF07727"/>
    </source>
</evidence>
<dbReference type="InterPro" id="IPR013103">
    <property type="entry name" value="RVT_2"/>
</dbReference>
<evidence type="ECO:0000313" key="3">
    <source>
        <dbReference type="EMBL" id="GEZ80794.1"/>
    </source>
</evidence>
<evidence type="ECO:0000256" key="1">
    <source>
        <dbReference type="SAM" id="MobiDB-lite"/>
    </source>
</evidence>
<comment type="caution">
    <text evidence="3">The sequence shown here is derived from an EMBL/GenBank/DDBJ whole genome shotgun (WGS) entry which is preliminary data.</text>
</comment>
<protein>
    <submittedName>
        <fullName evidence="3">Retrovirus-related Pol polyprotein from transposon TNT 1-94</fullName>
    </submittedName>
</protein>
<feature type="region of interest" description="Disordered" evidence="1">
    <location>
        <begin position="152"/>
        <end position="173"/>
    </location>
</feature>
<dbReference type="AlphaFoldDB" id="A0A699IPE3"/>
<proteinExistence type="predicted"/>
<dbReference type="Pfam" id="PF07727">
    <property type="entry name" value="RVT_2"/>
    <property type="match status" value="1"/>
</dbReference>
<dbReference type="EMBL" id="BKCJ010326357">
    <property type="protein sequence ID" value="GEZ80794.1"/>
    <property type="molecule type" value="Genomic_DNA"/>
</dbReference>
<accession>A0A699IPE3</accession>
<feature type="region of interest" description="Disordered" evidence="1">
    <location>
        <begin position="88"/>
        <end position="133"/>
    </location>
</feature>